<protein>
    <submittedName>
        <fullName evidence="2">DUF3304 domain-containing protein</fullName>
    </submittedName>
</protein>
<dbReference type="EMBL" id="WOAJ01000015">
    <property type="protein sequence ID" value="MUI61504.1"/>
    <property type="molecule type" value="Genomic_DNA"/>
</dbReference>
<dbReference type="RefSeq" id="WP_155681987.1">
    <property type="nucleotide sequence ID" value="NZ_JADLJB010000002.1"/>
</dbReference>
<evidence type="ECO:0000313" key="2">
    <source>
        <dbReference type="EMBL" id="MUI61504.1"/>
    </source>
</evidence>
<feature type="signal peptide" evidence="1">
    <location>
        <begin position="1"/>
        <end position="31"/>
    </location>
</feature>
<evidence type="ECO:0000256" key="1">
    <source>
        <dbReference type="SAM" id="SignalP"/>
    </source>
</evidence>
<proteinExistence type="predicted"/>
<dbReference type="InterPro" id="IPR021733">
    <property type="entry name" value="DUF3304"/>
</dbReference>
<name>A0A6A9JZT6_PSEAI</name>
<gene>
    <name evidence="2" type="ORF">GNQ20_27200</name>
</gene>
<reference evidence="2" key="1">
    <citation type="submission" date="2019-11" db="EMBL/GenBank/DDBJ databases">
        <title>Genomes of ocular Pseudomonas aeruginosa isolates.</title>
        <authorList>
            <person name="Khan M."/>
            <person name="Rice S.A."/>
            <person name="Willcox M.D.P."/>
            <person name="Stapleton F."/>
        </authorList>
    </citation>
    <scope>NUCLEOTIDE SEQUENCE</scope>
    <source>
        <strain evidence="2">PA206</strain>
    </source>
</reference>
<sequence length="183" mass="20522">MQKLLNAKGPRMPVRLIFLMAGFLFLHACQAGPDMVSIPIGGYNHTSAAINKFSVNGAGGPNIGPFQGGGSQVCCGTIPRVWKPGLKATVEWEVDPEPGAYNDWPEKTFSDGWRKRMREHRLLYVRHKETVDIPPYDSKEICSLKVHFLPCDKIYISTTCYVPSHPDYPNKGYFDMRDISCKS</sequence>
<keyword evidence="1" id="KW-0732">Signal</keyword>
<feature type="chain" id="PRO_5025567989" evidence="1">
    <location>
        <begin position="32"/>
        <end position="183"/>
    </location>
</feature>
<dbReference type="Pfam" id="PF11745">
    <property type="entry name" value="DUF3304"/>
    <property type="match status" value="1"/>
</dbReference>
<organism evidence="2">
    <name type="scientific">Pseudomonas aeruginosa</name>
    <dbReference type="NCBI Taxonomy" id="287"/>
    <lineage>
        <taxon>Bacteria</taxon>
        <taxon>Pseudomonadati</taxon>
        <taxon>Pseudomonadota</taxon>
        <taxon>Gammaproteobacteria</taxon>
        <taxon>Pseudomonadales</taxon>
        <taxon>Pseudomonadaceae</taxon>
        <taxon>Pseudomonas</taxon>
    </lineage>
</organism>
<comment type="caution">
    <text evidence="2">The sequence shown here is derived from an EMBL/GenBank/DDBJ whole genome shotgun (WGS) entry which is preliminary data.</text>
</comment>
<accession>A0A6A9JZT6</accession>
<dbReference type="AlphaFoldDB" id="A0A6A9JZT6"/>